<evidence type="ECO:0000256" key="2">
    <source>
        <dbReference type="ARBA" id="ARBA00022475"/>
    </source>
</evidence>
<dbReference type="GO" id="GO:0055085">
    <property type="term" value="P:transmembrane transport"/>
    <property type="evidence" value="ECO:0007669"/>
    <property type="project" value="UniProtKB-UniRule"/>
</dbReference>
<feature type="transmembrane region" description="Helical" evidence="6">
    <location>
        <begin position="279"/>
        <end position="303"/>
    </location>
</feature>
<evidence type="ECO:0000256" key="5">
    <source>
        <dbReference type="ARBA" id="ARBA00023136"/>
    </source>
</evidence>
<organism evidence="8 9">
    <name type="scientific">Streptococcus ratti</name>
    <dbReference type="NCBI Taxonomy" id="1341"/>
    <lineage>
        <taxon>Bacteria</taxon>
        <taxon>Bacillati</taxon>
        <taxon>Bacillota</taxon>
        <taxon>Bacilli</taxon>
        <taxon>Lactobacillales</taxon>
        <taxon>Streptococcaceae</taxon>
        <taxon>Streptococcus</taxon>
    </lineage>
</organism>
<comment type="caution">
    <text evidence="8">The sequence shown here is derived from an EMBL/GenBank/DDBJ whole genome shotgun (WGS) entry which is preliminary data.</text>
</comment>
<dbReference type="EMBL" id="JABASA010000001">
    <property type="protein sequence ID" value="NMD48137.1"/>
    <property type="molecule type" value="Genomic_DNA"/>
</dbReference>
<dbReference type="InterPro" id="IPR027022">
    <property type="entry name" value="ABC_permease_BceB-typ"/>
</dbReference>
<feature type="transmembrane region" description="Helical" evidence="6">
    <location>
        <begin position="603"/>
        <end position="624"/>
    </location>
</feature>
<evidence type="ECO:0000256" key="3">
    <source>
        <dbReference type="ARBA" id="ARBA00022692"/>
    </source>
</evidence>
<feature type="transmembrane region" description="Helical" evidence="6">
    <location>
        <begin position="192"/>
        <end position="211"/>
    </location>
</feature>
<dbReference type="InterPro" id="IPR003838">
    <property type="entry name" value="ABC3_permease_C"/>
</dbReference>
<dbReference type="Proteomes" id="UP000532121">
    <property type="component" value="Unassembled WGS sequence"/>
</dbReference>
<keyword evidence="5 6" id="KW-0472">Membrane</keyword>
<dbReference type="PIRSF" id="PIRSF018968">
    <property type="entry name" value="ABC_permease_BceB"/>
    <property type="match status" value="1"/>
</dbReference>
<feature type="transmembrane region" description="Helical" evidence="6">
    <location>
        <begin position="639"/>
        <end position="658"/>
    </location>
</feature>
<dbReference type="GO" id="GO:0005886">
    <property type="term" value="C:plasma membrane"/>
    <property type="evidence" value="ECO:0007669"/>
    <property type="project" value="UniProtKB-SubCell"/>
</dbReference>
<keyword evidence="2 6" id="KW-1003">Cell membrane</keyword>
<feature type="transmembrane region" description="Helical" evidence="6">
    <location>
        <begin position="21"/>
        <end position="40"/>
    </location>
</feature>
<sequence>MFYFKLAINNIKQSFKYFAPFFLVSVTTFIFSTVTLLIMTSPTSKSMGTGTYALGLATIVLDILAAILCLYSYNFLLKQRNQEFGLYNILGMNKKNILWISTLELLVAYVVTVILGTLLSAVFSNFFYLVFVNMIQFKDLEFELTALAFIINIVLFAAIFLFLEFITIIRISRTSALNLFSNQSQGEREPRGNILLAFIAVSAIGYGYYLSVSSGKVNALIGINRFFIAILAVILGTYLFYISFITWYLKRRRKNKSYFYKPEHFVTTSQMIFRMKQNAIGLANITLLAIMAFVTIFSTVALYTSNKNLVKMNYPKNSLLEFENLSSRQKAEEMLQNEIIPVLKSKDPNFNKTLSQYESVSFTANYKDNHSLSVDKSFLAINPAKSVLSNKISIAAVMVMTQDDFRKIGNPLPKLAENEFAFYDYNQSGKSLKVQKVKWFDQTYHNVYQIKKTTNLQIMNAGIPSGIMVVSDDATLNAMRDSYNRYSRYPVDYDYQVFANLSAKERRTLKHLFAQNKGAIVDTKTNSMVHFSTAEDYRNEALKMAGGFLFTGFLLGIAFLLGAALIIYYKQLSEGTQDKRSYKILQEVGMSLQQVKKTINSQIILVFFMPLLMAIVHFIFALPILKKLLLLLGVQGDRLIYTVSALTISGILIIYFIIYKITSRTYYKIIER</sequence>
<dbReference type="AlphaFoldDB" id="A0A7X9LBZ1"/>
<accession>A0A7X9LBZ1</accession>
<gene>
    <name evidence="8" type="ORF">HHO37_00270</name>
</gene>
<proteinExistence type="inferred from homology"/>
<dbReference type="PANTHER" id="PTHR46795:SF3">
    <property type="entry name" value="ABC TRANSPORTER PERMEASE"/>
    <property type="match status" value="1"/>
</dbReference>
<feature type="transmembrane region" description="Helical" evidence="6">
    <location>
        <begin position="226"/>
        <end position="249"/>
    </location>
</feature>
<evidence type="ECO:0000313" key="9">
    <source>
        <dbReference type="Proteomes" id="UP000532121"/>
    </source>
</evidence>
<dbReference type="PANTHER" id="PTHR46795">
    <property type="entry name" value="ABC TRANSPORTER PERMEASE-RELATED-RELATED"/>
    <property type="match status" value="1"/>
</dbReference>
<reference evidence="8 9" key="1">
    <citation type="submission" date="2020-04" db="EMBL/GenBank/DDBJ databases">
        <title>MicrobeNet Type strains.</title>
        <authorList>
            <person name="Nicholson A.C."/>
        </authorList>
    </citation>
    <scope>NUCLEOTIDE SEQUENCE [LARGE SCALE GENOMIC DNA]</scope>
    <source>
        <strain evidence="8 9">DSM 22768</strain>
    </source>
</reference>
<evidence type="ECO:0000259" key="7">
    <source>
        <dbReference type="Pfam" id="PF02687"/>
    </source>
</evidence>
<evidence type="ECO:0000256" key="1">
    <source>
        <dbReference type="ARBA" id="ARBA00004651"/>
    </source>
</evidence>
<feature type="domain" description="ABC3 transporter permease C-terminal" evidence="7">
    <location>
        <begin position="59"/>
        <end position="175"/>
    </location>
</feature>
<feature type="transmembrane region" description="Helical" evidence="6">
    <location>
        <begin position="144"/>
        <end position="171"/>
    </location>
</feature>
<evidence type="ECO:0000256" key="4">
    <source>
        <dbReference type="ARBA" id="ARBA00022989"/>
    </source>
</evidence>
<feature type="transmembrane region" description="Helical" evidence="6">
    <location>
        <begin position="548"/>
        <end position="569"/>
    </location>
</feature>
<comment type="similarity">
    <text evidence="6">Belongs to the ABC-4 integral membrane protein family.</text>
</comment>
<dbReference type="RefSeq" id="WP_193522751.1">
    <property type="nucleotide sequence ID" value="NZ_JABASA010000001.1"/>
</dbReference>
<feature type="transmembrane region" description="Helical" evidence="6">
    <location>
        <begin position="52"/>
        <end position="76"/>
    </location>
</feature>
<keyword evidence="6" id="KW-0813">Transport</keyword>
<protein>
    <submittedName>
        <fullName evidence="8">ABC transporter permease</fullName>
    </submittedName>
</protein>
<evidence type="ECO:0000313" key="8">
    <source>
        <dbReference type="EMBL" id="NMD48137.1"/>
    </source>
</evidence>
<dbReference type="Pfam" id="PF02687">
    <property type="entry name" value="FtsX"/>
    <property type="match status" value="1"/>
</dbReference>
<evidence type="ECO:0000256" key="6">
    <source>
        <dbReference type="PIRNR" id="PIRNR018968"/>
    </source>
</evidence>
<name>A0A7X9LBZ1_STRRT</name>
<comment type="subcellular location">
    <subcellularLocation>
        <location evidence="1 6">Cell membrane</location>
        <topology evidence="1 6">Multi-pass membrane protein</topology>
    </subcellularLocation>
</comment>
<feature type="transmembrane region" description="Helical" evidence="6">
    <location>
        <begin position="97"/>
        <end position="124"/>
    </location>
</feature>
<keyword evidence="3 6" id="KW-0812">Transmembrane</keyword>
<keyword evidence="4 6" id="KW-1133">Transmembrane helix</keyword>
<dbReference type="InterPro" id="IPR052536">
    <property type="entry name" value="ABC-4_Integral_Memb_Prot"/>
</dbReference>